<protein>
    <submittedName>
        <fullName evidence="3">Transposase</fullName>
    </submittedName>
</protein>
<evidence type="ECO:0000313" key="3">
    <source>
        <dbReference type="EMBL" id="MCP2330930.1"/>
    </source>
</evidence>
<dbReference type="InterPro" id="IPR036388">
    <property type="entry name" value="WH-like_DNA-bd_sf"/>
</dbReference>
<dbReference type="RefSeq" id="WP_026419258.1">
    <property type="nucleotide sequence ID" value="NZ_AUBJ02000001.1"/>
</dbReference>
<dbReference type="EMBL" id="AUBJ02000001">
    <property type="protein sequence ID" value="MCP2330252.1"/>
    <property type="molecule type" value="Genomic_DNA"/>
</dbReference>
<feature type="region of interest" description="Disordered" evidence="1">
    <location>
        <begin position="52"/>
        <end position="74"/>
    </location>
</feature>
<name>A0ABT1JEL2_ACTCY</name>
<proteinExistence type="predicted"/>
<keyword evidence="4" id="KW-1185">Reference proteome</keyword>
<dbReference type="InterPro" id="IPR002514">
    <property type="entry name" value="Transposase_8"/>
</dbReference>
<dbReference type="Pfam" id="PF01527">
    <property type="entry name" value="HTH_Tnp_1"/>
    <property type="match status" value="1"/>
</dbReference>
<dbReference type="Gene3D" id="1.10.10.10">
    <property type="entry name" value="Winged helix-like DNA-binding domain superfamily/Winged helix DNA-binding domain"/>
    <property type="match status" value="1"/>
</dbReference>
<dbReference type="InterPro" id="IPR009057">
    <property type="entry name" value="Homeodomain-like_sf"/>
</dbReference>
<comment type="caution">
    <text evidence="3">The sequence shown here is derived from an EMBL/GenBank/DDBJ whole genome shotgun (WGS) entry which is preliminary data.</text>
</comment>
<dbReference type="EMBL" id="AUBJ02000001">
    <property type="protein sequence ID" value="MCP2330930.1"/>
    <property type="molecule type" value="Genomic_DNA"/>
</dbReference>
<evidence type="ECO:0000313" key="2">
    <source>
        <dbReference type="EMBL" id="MCP2330252.1"/>
    </source>
</evidence>
<dbReference type="SUPFAM" id="SSF46689">
    <property type="entry name" value="Homeodomain-like"/>
    <property type="match status" value="1"/>
</dbReference>
<gene>
    <name evidence="2" type="ORF">G443_000522</name>
    <name evidence="3" type="ORF">G443_001200</name>
</gene>
<sequence>MGSAKKYPQELRRRAVEMVRELEGQWGPGRGAIARVADQLGVHPEALRYWVRNGEPSTHTGSADSTNTGESDRDRIARLERENAELRRSNEILKAASAFFAREMDPRPPS</sequence>
<reference evidence="3 4" key="1">
    <citation type="submission" date="2013-07" db="EMBL/GenBank/DDBJ databases">
        <authorList>
            <consortium name="DOE Joint Genome Institute"/>
            <person name="Reeve W."/>
            <person name="Huntemann M."/>
            <person name="Han J."/>
            <person name="Chen A."/>
            <person name="Kyrpides N."/>
            <person name="Mavromatis K."/>
            <person name="Markowitz V."/>
            <person name="Palaniappan K."/>
            <person name="Ivanova N."/>
            <person name="Schaumberg A."/>
            <person name="Pati A."/>
            <person name="Liolios K."/>
            <person name="Nordberg H.P."/>
            <person name="Cantor M.N."/>
            <person name="Hua S.X."/>
            <person name="Woyke T."/>
        </authorList>
    </citation>
    <scope>NUCLEOTIDE SEQUENCE [LARGE SCALE GENOMIC DNA]</scope>
    <source>
        <strain evidence="3 4">DSM 43889</strain>
    </source>
</reference>
<feature type="compositionally biased region" description="Polar residues" evidence="1">
    <location>
        <begin position="55"/>
        <end position="69"/>
    </location>
</feature>
<reference evidence="3 4" key="2">
    <citation type="submission" date="2022-06" db="EMBL/GenBank/DDBJ databases">
        <title>Genomic Encyclopedia of Type Strains, Phase I: the one thousand microbial genomes (KMG-I) project.</title>
        <authorList>
            <person name="Kyrpides N."/>
        </authorList>
    </citation>
    <scope>NUCLEOTIDE SEQUENCE [LARGE SCALE GENOMIC DNA]</scope>
    <source>
        <strain evidence="3 4">DSM 43889</strain>
    </source>
</reference>
<evidence type="ECO:0000256" key="1">
    <source>
        <dbReference type="SAM" id="MobiDB-lite"/>
    </source>
</evidence>
<accession>A0ABT1JEL2</accession>
<organism evidence="3 4">
    <name type="scientific">Actinoalloteichus caeruleus DSM 43889</name>
    <dbReference type="NCBI Taxonomy" id="1120930"/>
    <lineage>
        <taxon>Bacteria</taxon>
        <taxon>Bacillati</taxon>
        <taxon>Actinomycetota</taxon>
        <taxon>Actinomycetes</taxon>
        <taxon>Pseudonocardiales</taxon>
        <taxon>Pseudonocardiaceae</taxon>
        <taxon>Actinoalloteichus</taxon>
        <taxon>Actinoalloteichus cyanogriseus</taxon>
    </lineage>
</organism>
<evidence type="ECO:0000313" key="4">
    <source>
        <dbReference type="Proteomes" id="UP000791080"/>
    </source>
</evidence>
<dbReference type="Proteomes" id="UP000791080">
    <property type="component" value="Unassembled WGS sequence"/>
</dbReference>